<feature type="transmembrane region" description="Helical" evidence="1">
    <location>
        <begin position="12"/>
        <end position="33"/>
    </location>
</feature>
<reference evidence="2 3" key="1">
    <citation type="submission" date="2021-08" db="EMBL/GenBank/DDBJ databases">
        <authorList>
            <person name="Zhang D."/>
            <person name="Zhang A."/>
            <person name="Wang L."/>
        </authorList>
    </citation>
    <scope>NUCLEOTIDE SEQUENCE [LARGE SCALE GENOMIC DNA]</scope>
    <source>
        <strain evidence="2 3">WL0086</strain>
    </source>
</reference>
<sequence length="145" mass="15425">MNLAAMGPETTLLLPRVLVTLATLAYAVGPLIVDMNRTHLLHPAWSGHARYHLMWSTLGQLGVGLVALWLTWSTDGSGDAVGRLRLAIVLGGCFNVGFWGALVLRRRFGGTLSDPGGVPAWRGIDGNLVACALIGGLLIAAWWLT</sequence>
<proteinExistence type="predicted"/>
<dbReference type="EMBL" id="CP139781">
    <property type="protein sequence ID" value="WRQ86754.1"/>
    <property type="molecule type" value="Genomic_DNA"/>
</dbReference>
<protein>
    <submittedName>
        <fullName evidence="2">Uncharacterized protein</fullName>
    </submittedName>
</protein>
<reference evidence="2 3" key="2">
    <citation type="submission" date="2023-12" db="EMBL/GenBank/DDBJ databases">
        <title>Description of an unclassified Opitutus bacterium of Verrucomicrobiota.</title>
        <authorList>
            <person name="Zhang D.-F."/>
        </authorList>
    </citation>
    <scope>NUCLEOTIDE SEQUENCE [LARGE SCALE GENOMIC DNA]</scope>
    <source>
        <strain evidence="2 3">WL0086</strain>
    </source>
</reference>
<gene>
    <name evidence="2" type="ORF">K1X11_018230</name>
</gene>
<evidence type="ECO:0000313" key="3">
    <source>
        <dbReference type="Proteomes" id="UP000738431"/>
    </source>
</evidence>
<dbReference type="RefSeq" id="WP_221030591.1">
    <property type="nucleotide sequence ID" value="NZ_CP139781.1"/>
</dbReference>
<name>A0ABZ1C880_9BACT</name>
<accession>A0ABZ1C880</accession>
<keyword evidence="1" id="KW-0472">Membrane</keyword>
<feature type="transmembrane region" description="Helical" evidence="1">
    <location>
        <begin position="124"/>
        <end position="144"/>
    </location>
</feature>
<feature type="transmembrane region" description="Helical" evidence="1">
    <location>
        <begin position="53"/>
        <end position="72"/>
    </location>
</feature>
<evidence type="ECO:0000313" key="2">
    <source>
        <dbReference type="EMBL" id="WRQ86754.1"/>
    </source>
</evidence>
<organism evidence="2 3">
    <name type="scientific">Actomonas aquatica</name>
    <dbReference type="NCBI Taxonomy" id="2866162"/>
    <lineage>
        <taxon>Bacteria</taxon>
        <taxon>Pseudomonadati</taxon>
        <taxon>Verrucomicrobiota</taxon>
        <taxon>Opitutia</taxon>
        <taxon>Opitutales</taxon>
        <taxon>Opitutaceae</taxon>
        <taxon>Actomonas</taxon>
    </lineage>
</organism>
<keyword evidence="1" id="KW-1133">Transmembrane helix</keyword>
<evidence type="ECO:0000256" key="1">
    <source>
        <dbReference type="SAM" id="Phobius"/>
    </source>
</evidence>
<keyword evidence="3" id="KW-1185">Reference proteome</keyword>
<feature type="transmembrane region" description="Helical" evidence="1">
    <location>
        <begin position="84"/>
        <end position="104"/>
    </location>
</feature>
<dbReference type="Proteomes" id="UP000738431">
    <property type="component" value="Chromosome"/>
</dbReference>
<keyword evidence="1" id="KW-0812">Transmembrane</keyword>